<reference evidence="2 3" key="2">
    <citation type="journal article" date="2019" name="G3 (Bethesda)">
        <title>Hybrid Assembly of the Genome of the Entomopathogenic Nematode Steinernema carpocapsae Identifies the X-Chromosome.</title>
        <authorList>
            <person name="Serra L."/>
            <person name="Macchietto M."/>
            <person name="Macias-Munoz A."/>
            <person name="McGill C.J."/>
            <person name="Rodriguez I.M."/>
            <person name="Rodriguez B."/>
            <person name="Murad R."/>
            <person name="Mortazavi A."/>
        </authorList>
    </citation>
    <scope>NUCLEOTIDE SEQUENCE [LARGE SCALE GENOMIC DNA]</scope>
    <source>
        <strain evidence="2 3">ALL</strain>
    </source>
</reference>
<proteinExistence type="predicted"/>
<sequence>MARVSKITCHKSGNIEMSIFQATQTDSFKSKNNYQRATEQFDNNTLATNHFTDNEVELSNLEGSMESLGGQNSSNEATDHFADEEADSEETKTTIKDRTLLDEE</sequence>
<feature type="compositionally biased region" description="Basic and acidic residues" evidence="1">
    <location>
        <begin position="77"/>
        <end position="104"/>
    </location>
</feature>
<dbReference type="Proteomes" id="UP000298663">
    <property type="component" value="Unassembled WGS sequence"/>
</dbReference>
<feature type="region of interest" description="Disordered" evidence="1">
    <location>
        <begin position="64"/>
        <end position="104"/>
    </location>
</feature>
<dbReference type="AlphaFoldDB" id="A0A4U5LY10"/>
<keyword evidence="3" id="KW-1185">Reference proteome</keyword>
<name>A0A4U5LY10_STECR</name>
<organism evidence="2 3">
    <name type="scientific">Steinernema carpocapsae</name>
    <name type="common">Entomopathogenic nematode</name>
    <dbReference type="NCBI Taxonomy" id="34508"/>
    <lineage>
        <taxon>Eukaryota</taxon>
        <taxon>Metazoa</taxon>
        <taxon>Ecdysozoa</taxon>
        <taxon>Nematoda</taxon>
        <taxon>Chromadorea</taxon>
        <taxon>Rhabditida</taxon>
        <taxon>Tylenchina</taxon>
        <taxon>Panagrolaimomorpha</taxon>
        <taxon>Strongyloidoidea</taxon>
        <taxon>Steinernematidae</taxon>
        <taxon>Steinernema</taxon>
    </lineage>
</organism>
<reference evidence="2 3" key="1">
    <citation type="journal article" date="2015" name="Genome Biol.">
        <title>Comparative genomics of Steinernema reveals deeply conserved gene regulatory networks.</title>
        <authorList>
            <person name="Dillman A.R."/>
            <person name="Macchietto M."/>
            <person name="Porter C.F."/>
            <person name="Rogers A."/>
            <person name="Williams B."/>
            <person name="Antoshechkin I."/>
            <person name="Lee M.M."/>
            <person name="Goodwin Z."/>
            <person name="Lu X."/>
            <person name="Lewis E.E."/>
            <person name="Goodrich-Blair H."/>
            <person name="Stock S.P."/>
            <person name="Adams B.J."/>
            <person name="Sternberg P.W."/>
            <person name="Mortazavi A."/>
        </authorList>
    </citation>
    <scope>NUCLEOTIDE SEQUENCE [LARGE SCALE GENOMIC DNA]</scope>
    <source>
        <strain evidence="2 3">ALL</strain>
    </source>
</reference>
<evidence type="ECO:0000256" key="1">
    <source>
        <dbReference type="SAM" id="MobiDB-lite"/>
    </source>
</evidence>
<dbReference type="EMBL" id="AZBU02000011">
    <property type="protein sequence ID" value="TKR61130.1"/>
    <property type="molecule type" value="Genomic_DNA"/>
</dbReference>
<evidence type="ECO:0000313" key="3">
    <source>
        <dbReference type="Proteomes" id="UP000298663"/>
    </source>
</evidence>
<evidence type="ECO:0000313" key="2">
    <source>
        <dbReference type="EMBL" id="TKR61130.1"/>
    </source>
</evidence>
<accession>A0A4U5LY10</accession>
<protein>
    <submittedName>
        <fullName evidence="2">Uncharacterized protein</fullName>
    </submittedName>
</protein>
<comment type="caution">
    <text evidence="2">The sequence shown here is derived from an EMBL/GenBank/DDBJ whole genome shotgun (WGS) entry which is preliminary data.</text>
</comment>
<gene>
    <name evidence="2" type="ORF">L596_028283</name>
</gene>